<dbReference type="GO" id="GO:0003755">
    <property type="term" value="F:peptidyl-prolyl cis-trans isomerase activity"/>
    <property type="evidence" value="ECO:0007669"/>
    <property type="project" value="UniProtKB-KW"/>
</dbReference>
<dbReference type="Gene3D" id="3.10.50.40">
    <property type="match status" value="1"/>
</dbReference>
<evidence type="ECO:0000256" key="5">
    <source>
        <dbReference type="ARBA" id="ARBA00022989"/>
    </source>
</evidence>
<comment type="subcellular location">
    <subcellularLocation>
        <location evidence="1">Cell inner membrane</location>
        <topology evidence="1">Single-pass type II membrane protein</topology>
        <orientation evidence="1">Periplasmic side</orientation>
    </subcellularLocation>
</comment>
<evidence type="ECO:0000256" key="12">
    <source>
        <dbReference type="PROSITE-ProRule" id="PRU00278"/>
    </source>
</evidence>
<dbReference type="InterPro" id="IPR052029">
    <property type="entry name" value="PpiD_chaperone"/>
</dbReference>
<keyword evidence="5 13" id="KW-1133">Transmembrane helix</keyword>
<evidence type="ECO:0000259" key="14">
    <source>
        <dbReference type="PROSITE" id="PS50198"/>
    </source>
</evidence>
<evidence type="ECO:0000313" key="15">
    <source>
        <dbReference type="EMBL" id="EGF10945.1"/>
    </source>
</evidence>
<dbReference type="InterPro" id="IPR023058">
    <property type="entry name" value="PPIase_PpiC_CS"/>
</dbReference>
<evidence type="ECO:0000256" key="13">
    <source>
        <dbReference type="SAM" id="Phobius"/>
    </source>
</evidence>
<keyword evidence="4 13" id="KW-0812">Transmembrane</keyword>
<evidence type="ECO:0000256" key="11">
    <source>
        <dbReference type="ARBA" id="ARBA00042775"/>
    </source>
</evidence>
<dbReference type="Pfam" id="PF13624">
    <property type="entry name" value="SurA_N_3"/>
    <property type="match status" value="1"/>
</dbReference>
<proteinExistence type="inferred from homology"/>
<dbReference type="PROSITE" id="PS50198">
    <property type="entry name" value="PPIC_PPIASE_2"/>
    <property type="match status" value="1"/>
</dbReference>
<keyword evidence="12" id="KW-0697">Rotamase</keyword>
<protein>
    <recommendedName>
        <fullName evidence="10">Periplasmic chaperone PpiD</fullName>
    </recommendedName>
    <alternativeName>
        <fullName evidence="11">Periplasmic folding chaperone</fullName>
    </alternativeName>
</protein>
<evidence type="ECO:0000256" key="7">
    <source>
        <dbReference type="ARBA" id="ARBA00023186"/>
    </source>
</evidence>
<keyword evidence="16" id="KW-1185">Reference proteome</keyword>
<feature type="transmembrane region" description="Helical" evidence="13">
    <location>
        <begin position="12"/>
        <end position="33"/>
    </location>
</feature>
<dbReference type="InterPro" id="IPR000297">
    <property type="entry name" value="PPIase_PpiC"/>
</dbReference>
<organism evidence="15 16">
    <name type="scientific">Neisseria bacilliformis ATCC BAA-1200</name>
    <dbReference type="NCBI Taxonomy" id="888742"/>
    <lineage>
        <taxon>Bacteria</taxon>
        <taxon>Pseudomonadati</taxon>
        <taxon>Pseudomonadota</taxon>
        <taxon>Betaproteobacteria</taxon>
        <taxon>Neisseriales</taxon>
        <taxon>Neisseriaceae</taxon>
        <taxon>Neisseria</taxon>
    </lineage>
</organism>
<keyword evidence="8 12" id="KW-0413">Isomerase</keyword>
<evidence type="ECO:0000256" key="9">
    <source>
        <dbReference type="ARBA" id="ARBA00038408"/>
    </source>
</evidence>
<name>F2BCG1_9NEIS</name>
<gene>
    <name evidence="15" type="ORF">HMPREF9123_1416</name>
</gene>
<keyword evidence="6 13" id="KW-0472">Membrane</keyword>
<comment type="caution">
    <text evidence="15">The sequence shown here is derived from an EMBL/GenBank/DDBJ whole genome shotgun (WGS) entry which is preliminary data.</text>
</comment>
<comment type="similarity">
    <text evidence="9">Belongs to the PpiD chaperone family.</text>
</comment>
<dbReference type="OrthoDB" id="9812372at2"/>
<keyword evidence="7" id="KW-0143">Chaperone</keyword>
<dbReference type="RefSeq" id="WP_007342425.1">
    <property type="nucleotide sequence ID" value="NZ_GL878494.1"/>
</dbReference>
<keyword evidence="2" id="KW-1003">Cell membrane</keyword>
<evidence type="ECO:0000256" key="1">
    <source>
        <dbReference type="ARBA" id="ARBA00004382"/>
    </source>
</evidence>
<dbReference type="InterPro" id="IPR027304">
    <property type="entry name" value="Trigger_fact/SurA_dom_sf"/>
</dbReference>
<evidence type="ECO:0000256" key="8">
    <source>
        <dbReference type="ARBA" id="ARBA00023235"/>
    </source>
</evidence>
<dbReference type="PANTHER" id="PTHR47529:SF1">
    <property type="entry name" value="PERIPLASMIC CHAPERONE PPID"/>
    <property type="match status" value="1"/>
</dbReference>
<dbReference type="Pfam" id="PF13616">
    <property type="entry name" value="Rotamase_3"/>
    <property type="match status" value="1"/>
</dbReference>
<evidence type="ECO:0000256" key="3">
    <source>
        <dbReference type="ARBA" id="ARBA00022519"/>
    </source>
</evidence>
<accession>F2BCG1</accession>
<dbReference type="PANTHER" id="PTHR47529">
    <property type="entry name" value="PEPTIDYL-PROLYL CIS-TRANS ISOMERASE D"/>
    <property type="match status" value="1"/>
</dbReference>
<sequence>MFATVEKYSGPAKIMLGLIALTFVGFGAGGIIATGSDYIVKVGGEKISTQNVQEAQREQNLGSGQDALAYLTERAYLAEGAKMMGIGVSEAQLKQVIVDDPGFHDENGRFSEAKFRLFLQQGGLTEERFLENLRNSFALQNLVNLAGGGNIVSSAQAEQYAALMLADREIRSIALDPKTFAAQIKADDAALKAYYDKDKSKYRLPQAVKYQYIELSPRTLAESQKVGEDELKKAFEEQQKNAAPTREVAHIMLKTEGDAAKTKAEAEKILAEAKAAPEKFAELAAKYSQDAGTAQTGGSLGAVGKDSPLPEAFKTAVSALGQGDIALVEGEGAFHIVRVGNVRSGLSFEEAKPALEAALKEKKAREAVAKTRDTLRQIAFEKPESLQPAAEATGLTVRDSADWLSRENAQQSGLPAEAVEALFGDDVFKKKHNSDLITAGDTSWVLRATDTRAESVPAFEKAKEQVRAAYLNSEAAKAAEAQGKKLLAELQKGGTPQLEWSSVETLTAADARLRLPPQALSALAKARPAQGKPAYVLLEGLPAPVLVEVRSIKVPQTSAEDGKLIRTRLAEHTAIGMYNGLTAYLKGKIPAEQGKQKLDGAGH</sequence>
<dbReference type="GO" id="GO:0005886">
    <property type="term" value="C:plasma membrane"/>
    <property type="evidence" value="ECO:0007669"/>
    <property type="project" value="UniProtKB-SubCell"/>
</dbReference>
<evidence type="ECO:0000256" key="2">
    <source>
        <dbReference type="ARBA" id="ARBA00022475"/>
    </source>
</evidence>
<keyword evidence="3" id="KW-0997">Cell inner membrane</keyword>
<dbReference type="EMBL" id="AFAY01000029">
    <property type="protein sequence ID" value="EGF10945.1"/>
    <property type="molecule type" value="Genomic_DNA"/>
</dbReference>
<evidence type="ECO:0000256" key="6">
    <source>
        <dbReference type="ARBA" id="ARBA00023136"/>
    </source>
</evidence>
<dbReference type="PROSITE" id="PS01096">
    <property type="entry name" value="PPIC_PPIASE_1"/>
    <property type="match status" value="1"/>
</dbReference>
<dbReference type="STRING" id="267212.GCA_001063965_00318"/>
<evidence type="ECO:0000256" key="10">
    <source>
        <dbReference type="ARBA" id="ARBA00040743"/>
    </source>
</evidence>
<dbReference type="SUPFAM" id="SSF54534">
    <property type="entry name" value="FKBP-like"/>
    <property type="match status" value="1"/>
</dbReference>
<feature type="domain" description="PpiC" evidence="14">
    <location>
        <begin position="243"/>
        <end position="341"/>
    </location>
</feature>
<evidence type="ECO:0000256" key="4">
    <source>
        <dbReference type="ARBA" id="ARBA00022692"/>
    </source>
</evidence>
<dbReference type="Proteomes" id="UP000004105">
    <property type="component" value="Unassembled WGS sequence"/>
</dbReference>
<reference evidence="15 16" key="1">
    <citation type="submission" date="2011-02" db="EMBL/GenBank/DDBJ databases">
        <authorList>
            <person name="Muzny D."/>
            <person name="Qin X."/>
            <person name="Deng J."/>
            <person name="Jiang H."/>
            <person name="Liu Y."/>
            <person name="Qu J."/>
            <person name="Song X.-Z."/>
            <person name="Zhang L."/>
            <person name="Thornton R."/>
            <person name="Coyle M."/>
            <person name="Francisco L."/>
            <person name="Jackson L."/>
            <person name="Javaid M."/>
            <person name="Korchina V."/>
            <person name="Kovar C."/>
            <person name="Mata R."/>
            <person name="Mathew T."/>
            <person name="Ngo R."/>
            <person name="Nguyen L."/>
            <person name="Nguyen N."/>
            <person name="Okwuonu G."/>
            <person name="Ongeri F."/>
            <person name="Pham C."/>
            <person name="Simmons D."/>
            <person name="Wilczek-Boney K."/>
            <person name="Hale W."/>
            <person name="Jakkamsetti A."/>
            <person name="Pham P."/>
            <person name="Ruth R."/>
            <person name="San Lucas F."/>
            <person name="Warren J."/>
            <person name="Zhang J."/>
            <person name="Zhao Z."/>
            <person name="Zhou C."/>
            <person name="Zhu D."/>
            <person name="Lee S."/>
            <person name="Bess C."/>
            <person name="Blankenburg K."/>
            <person name="Forbes L."/>
            <person name="Fu Q."/>
            <person name="Gubbala S."/>
            <person name="Hirani K."/>
            <person name="Jayaseelan J.C."/>
            <person name="Lara F."/>
            <person name="Munidasa M."/>
            <person name="Palculict T."/>
            <person name="Patil S."/>
            <person name="Pu L.-L."/>
            <person name="Saada N."/>
            <person name="Tang L."/>
            <person name="Weissenberger G."/>
            <person name="Zhu Y."/>
            <person name="Hemphill L."/>
            <person name="Shang Y."/>
            <person name="Youmans B."/>
            <person name="Ayvaz T."/>
            <person name="Ross M."/>
            <person name="Santibanez J."/>
            <person name="Aqrawi P."/>
            <person name="Gross S."/>
            <person name="Joshi V."/>
            <person name="Fowler G."/>
            <person name="Nazareth L."/>
            <person name="Reid J."/>
            <person name="Worley K."/>
            <person name="Petrosino J."/>
            <person name="Highlander S."/>
            <person name="Gibbs R."/>
        </authorList>
    </citation>
    <scope>NUCLEOTIDE SEQUENCE [LARGE SCALE GENOMIC DNA]</scope>
    <source>
        <strain evidence="15 16">ATCC BAA-1200</strain>
    </source>
</reference>
<dbReference type="SUPFAM" id="SSF109998">
    <property type="entry name" value="Triger factor/SurA peptide-binding domain-like"/>
    <property type="match status" value="1"/>
</dbReference>
<evidence type="ECO:0000313" key="16">
    <source>
        <dbReference type="Proteomes" id="UP000004105"/>
    </source>
</evidence>
<dbReference type="HOGENOM" id="CLU_023843_1_2_4"/>
<dbReference type="AlphaFoldDB" id="F2BCG1"/>
<dbReference type="InterPro" id="IPR046357">
    <property type="entry name" value="PPIase_dom_sf"/>
</dbReference>
<dbReference type="Gene3D" id="1.10.4030.10">
    <property type="entry name" value="Porin chaperone SurA, peptide-binding domain"/>
    <property type="match status" value="1"/>
</dbReference>